<evidence type="ECO:0000313" key="1">
    <source>
        <dbReference type="EMBL" id="KAK1685633.1"/>
    </source>
</evidence>
<gene>
    <name evidence="1" type="ORF">QYE76_046481</name>
</gene>
<dbReference type="EMBL" id="JAUUTY010000002">
    <property type="protein sequence ID" value="KAK1685633.1"/>
    <property type="molecule type" value="Genomic_DNA"/>
</dbReference>
<evidence type="ECO:0000313" key="2">
    <source>
        <dbReference type="Proteomes" id="UP001231189"/>
    </source>
</evidence>
<proteinExistence type="predicted"/>
<reference evidence="1" key="1">
    <citation type="submission" date="2023-07" db="EMBL/GenBank/DDBJ databases">
        <title>A chromosome-level genome assembly of Lolium multiflorum.</title>
        <authorList>
            <person name="Chen Y."/>
            <person name="Copetti D."/>
            <person name="Kolliker R."/>
            <person name="Studer B."/>
        </authorList>
    </citation>
    <scope>NUCLEOTIDE SEQUENCE</scope>
    <source>
        <strain evidence="1">02402/16</strain>
        <tissue evidence="1">Leaf</tissue>
    </source>
</reference>
<keyword evidence="2" id="KW-1185">Reference proteome</keyword>
<accession>A0AAD8TPL5</accession>
<name>A0AAD8TPL5_LOLMU</name>
<sequence>MVRSRHPEVDDPLRIPTDAESLVLSGHGRPHGRFPFLNKAVKPTPATSYTRLKHTLTADSPQPRPRPARPPAYDEMMISMSTGTPPPARVTVAGDMPIMPSRAAFAATYYGSTPEGTCRERDGPGTRHRRVGARSHRFMKVVGLLGVLLSVDYSWDYSRCLSVDFSWA</sequence>
<organism evidence="1 2">
    <name type="scientific">Lolium multiflorum</name>
    <name type="common">Italian ryegrass</name>
    <name type="synonym">Lolium perenne subsp. multiflorum</name>
    <dbReference type="NCBI Taxonomy" id="4521"/>
    <lineage>
        <taxon>Eukaryota</taxon>
        <taxon>Viridiplantae</taxon>
        <taxon>Streptophyta</taxon>
        <taxon>Embryophyta</taxon>
        <taxon>Tracheophyta</taxon>
        <taxon>Spermatophyta</taxon>
        <taxon>Magnoliopsida</taxon>
        <taxon>Liliopsida</taxon>
        <taxon>Poales</taxon>
        <taxon>Poaceae</taxon>
        <taxon>BOP clade</taxon>
        <taxon>Pooideae</taxon>
        <taxon>Poodae</taxon>
        <taxon>Poeae</taxon>
        <taxon>Poeae Chloroplast Group 2 (Poeae type)</taxon>
        <taxon>Loliodinae</taxon>
        <taxon>Loliinae</taxon>
        <taxon>Lolium</taxon>
    </lineage>
</organism>
<dbReference type="Proteomes" id="UP001231189">
    <property type="component" value="Unassembled WGS sequence"/>
</dbReference>
<protein>
    <submittedName>
        <fullName evidence="1">Uncharacterized protein</fullName>
    </submittedName>
</protein>
<dbReference type="AlphaFoldDB" id="A0AAD8TPL5"/>
<comment type="caution">
    <text evidence="1">The sequence shown here is derived from an EMBL/GenBank/DDBJ whole genome shotgun (WGS) entry which is preliminary data.</text>
</comment>